<dbReference type="STRING" id="1437874.CSPHI_03855"/>
<accession>A0A1L7CWT9</accession>
<gene>
    <name evidence="2" type="ORF">CSPHI_03855</name>
</gene>
<evidence type="ECO:0000313" key="3">
    <source>
        <dbReference type="Proteomes" id="UP000185469"/>
    </source>
</evidence>
<reference evidence="2 3" key="1">
    <citation type="submission" date="2014-08" db="EMBL/GenBank/DDBJ databases">
        <title>Complete genome sequence of Corynebacterium sphenisci CECT 5990(T) (=DSM 44792(T)), isolated from healthy wild penguins.</title>
        <authorList>
            <person name="Ruckert C."/>
            <person name="Albersmeier A."/>
            <person name="Winkler A."/>
            <person name="Kalinowski J."/>
        </authorList>
    </citation>
    <scope>NUCLEOTIDE SEQUENCE [LARGE SCALE GENOMIC DNA]</scope>
    <source>
        <strain evidence="2 3">DSM 44792</strain>
    </source>
</reference>
<dbReference type="AlphaFoldDB" id="A0A1L7CWT9"/>
<dbReference type="EMBL" id="CP009248">
    <property type="protein sequence ID" value="APT90339.1"/>
    <property type="molecule type" value="Genomic_DNA"/>
</dbReference>
<keyword evidence="3" id="KW-1185">Reference proteome</keyword>
<evidence type="ECO:0000313" key="2">
    <source>
        <dbReference type="EMBL" id="APT90339.1"/>
    </source>
</evidence>
<name>A0A1L7CWT9_9CORY</name>
<dbReference type="Proteomes" id="UP000185469">
    <property type="component" value="Chromosome"/>
</dbReference>
<dbReference type="InterPro" id="IPR020941">
    <property type="entry name" value="SUFU-like_domain"/>
</dbReference>
<dbReference type="Pfam" id="PF05076">
    <property type="entry name" value="SUFU"/>
    <property type="match status" value="1"/>
</dbReference>
<protein>
    <submittedName>
        <fullName evidence="2">Suppressor of fused protein (SUFU)</fullName>
    </submittedName>
</protein>
<proteinExistence type="predicted"/>
<dbReference type="KEGG" id="csph:CSPHI_03855"/>
<organism evidence="2 3">
    <name type="scientific">Corynebacterium sphenisci DSM 44792</name>
    <dbReference type="NCBI Taxonomy" id="1437874"/>
    <lineage>
        <taxon>Bacteria</taxon>
        <taxon>Bacillati</taxon>
        <taxon>Actinomycetota</taxon>
        <taxon>Actinomycetes</taxon>
        <taxon>Mycobacteriales</taxon>
        <taxon>Corynebacteriaceae</taxon>
        <taxon>Corynebacterium</taxon>
    </lineage>
</organism>
<sequence length="204" mass="20730">MGGAGGAPMSPILDAVRRRLCGYFEESDPASATLTFLGAGALTILRFGPDTAGVVTYATVGCSAEPMSDPADFAPDPVAGPRAELLLPVHGGLDAVTRPLAMLAAAPTVEGLVLRPGALLDFTAPLWPEARFTGFVLLDAEVPEVDPAHLPGAPAGAEPVRFLQAVPATANELALARAKGAAALVEAWRAQGADPGDPHRAPAV</sequence>
<evidence type="ECO:0000259" key="1">
    <source>
        <dbReference type="Pfam" id="PF05076"/>
    </source>
</evidence>
<feature type="domain" description="Suppressor of fused-like" evidence="1">
    <location>
        <begin position="42"/>
        <end position="200"/>
    </location>
</feature>